<evidence type="ECO:0000313" key="1">
    <source>
        <dbReference type="EnsemblMetazoa" id="PPA31518.1"/>
    </source>
</evidence>
<accession>A0A2A6B676</accession>
<organism evidence="1 2">
    <name type="scientific">Pristionchus pacificus</name>
    <name type="common">Parasitic nematode worm</name>
    <dbReference type="NCBI Taxonomy" id="54126"/>
    <lineage>
        <taxon>Eukaryota</taxon>
        <taxon>Metazoa</taxon>
        <taxon>Ecdysozoa</taxon>
        <taxon>Nematoda</taxon>
        <taxon>Chromadorea</taxon>
        <taxon>Rhabditida</taxon>
        <taxon>Rhabditina</taxon>
        <taxon>Diplogasteromorpha</taxon>
        <taxon>Diplogasteroidea</taxon>
        <taxon>Neodiplogasteridae</taxon>
        <taxon>Pristionchus</taxon>
    </lineage>
</organism>
<evidence type="ECO:0000313" key="2">
    <source>
        <dbReference type="Proteomes" id="UP000005239"/>
    </source>
</evidence>
<accession>A0A8R1YP48</accession>
<protein>
    <submittedName>
        <fullName evidence="1">Uncharacterized protein</fullName>
    </submittedName>
</protein>
<name>A0A2A6B676_PRIPA</name>
<proteinExistence type="predicted"/>
<reference evidence="2" key="1">
    <citation type="journal article" date="2008" name="Nat. Genet.">
        <title>The Pristionchus pacificus genome provides a unique perspective on nematode lifestyle and parasitism.</title>
        <authorList>
            <person name="Dieterich C."/>
            <person name="Clifton S.W."/>
            <person name="Schuster L.N."/>
            <person name="Chinwalla A."/>
            <person name="Delehaunty K."/>
            <person name="Dinkelacker I."/>
            <person name="Fulton L."/>
            <person name="Fulton R."/>
            <person name="Godfrey J."/>
            <person name="Minx P."/>
            <person name="Mitreva M."/>
            <person name="Roeseler W."/>
            <person name="Tian H."/>
            <person name="Witte H."/>
            <person name="Yang S.P."/>
            <person name="Wilson R.K."/>
            <person name="Sommer R.J."/>
        </authorList>
    </citation>
    <scope>NUCLEOTIDE SEQUENCE [LARGE SCALE GENOMIC DNA]</scope>
    <source>
        <strain evidence="2">PS312</strain>
    </source>
</reference>
<sequence>MRYSKLPHKYQKHIHPSLRVPLLRGHKKNRRKLLKRKALNLIMRKYILLDIKPRIPPLHCARCGLATRFISTITNHDCTLKNIGNWRGTGAGACAELNTLGDDEIDEDLLAMGGRNKMRDGMGILERFARPQNVTMYDIQYLEPNESRGPLPMSTGRSVPTLSELVMRILAPSRPSYVSLPSEEVFEQKSIQVVSKRRIGRRVRDGHLCRACDRLFASFDDYDSHLSPSIDEKGDDTNPCRKVLPNPIPVLLNDSGNAPAEFDFSSRRLKRVVEECMDVCTGCGMDGFETSLHLHTHIIECAKRMEYKRIEEVVKKRKHLLHKV</sequence>
<dbReference type="Proteomes" id="UP000005239">
    <property type="component" value="Unassembled WGS sequence"/>
</dbReference>
<dbReference type="EnsemblMetazoa" id="PPA31518.1">
    <property type="protein sequence ID" value="PPA31518.1"/>
    <property type="gene ID" value="WBGene00204383"/>
</dbReference>
<reference evidence="1" key="2">
    <citation type="submission" date="2022-06" db="UniProtKB">
        <authorList>
            <consortium name="EnsemblMetazoa"/>
        </authorList>
    </citation>
    <scope>IDENTIFICATION</scope>
    <source>
        <strain evidence="1">PS312</strain>
    </source>
</reference>
<keyword evidence="2" id="KW-1185">Reference proteome</keyword>
<gene>
    <name evidence="1" type="primary">WBGene00204383</name>
</gene>
<dbReference type="AlphaFoldDB" id="A0A2A6B676"/>